<organism evidence="2 3">
    <name type="scientific">Streptomyces purpureus</name>
    <dbReference type="NCBI Taxonomy" id="1951"/>
    <lineage>
        <taxon>Bacteria</taxon>
        <taxon>Bacillati</taxon>
        <taxon>Actinomycetota</taxon>
        <taxon>Actinomycetes</taxon>
        <taxon>Kitasatosporales</taxon>
        <taxon>Streptomycetaceae</taxon>
        <taxon>Streptomyces</taxon>
    </lineage>
</organism>
<accession>A0A918HBE5</accession>
<proteinExistence type="predicted"/>
<keyword evidence="1" id="KW-0812">Transmembrane</keyword>
<reference evidence="2" key="1">
    <citation type="journal article" date="2014" name="Int. J. Syst. Evol. Microbiol.">
        <title>Complete genome sequence of Corynebacterium casei LMG S-19264T (=DSM 44701T), isolated from a smear-ripened cheese.</title>
        <authorList>
            <consortium name="US DOE Joint Genome Institute (JGI-PGF)"/>
            <person name="Walter F."/>
            <person name="Albersmeier A."/>
            <person name="Kalinowski J."/>
            <person name="Ruckert C."/>
        </authorList>
    </citation>
    <scope>NUCLEOTIDE SEQUENCE</scope>
    <source>
        <strain evidence="2">JCM 3172</strain>
    </source>
</reference>
<sequence>MLSLLATLFVLSPAMAVLVLSAAVAGGGLVWAVHAATAGRLTAGDVTAFVAAVAGVQVALLGLVGGWPRRTRRC</sequence>
<feature type="transmembrane region" description="Helical" evidence="1">
    <location>
        <begin position="48"/>
        <end position="67"/>
    </location>
</feature>
<evidence type="ECO:0000256" key="1">
    <source>
        <dbReference type="SAM" id="Phobius"/>
    </source>
</evidence>
<dbReference type="Proteomes" id="UP000619486">
    <property type="component" value="Unassembled WGS sequence"/>
</dbReference>
<keyword evidence="1" id="KW-0472">Membrane</keyword>
<evidence type="ECO:0000313" key="3">
    <source>
        <dbReference type="Proteomes" id="UP000619486"/>
    </source>
</evidence>
<reference evidence="2" key="2">
    <citation type="submission" date="2020-09" db="EMBL/GenBank/DDBJ databases">
        <authorList>
            <person name="Sun Q."/>
            <person name="Ohkuma M."/>
        </authorList>
    </citation>
    <scope>NUCLEOTIDE SEQUENCE</scope>
    <source>
        <strain evidence="2">JCM 3172</strain>
    </source>
</reference>
<name>A0A918HBE5_9ACTN</name>
<dbReference type="RefSeq" id="WP_229833211.1">
    <property type="nucleotide sequence ID" value="NZ_BMQQ01000023.1"/>
</dbReference>
<comment type="caution">
    <text evidence="2">The sequence shown here is derived from an EMBL/GenBank/DDBJ whole genome shotgun (WGS) entry which is preliminary data.</text>
</comment>
<protein>
    <submittedName>
        <fullName evidence="2">Uncharacterized protein</fullName>
    </submittedName>
</protein>
<gene>
    <name evidence="2" type="ORF">GCM10014713_50740</name>
</gene>
<dbReference type="AlphaFoldDB" id="A0A918HBE5"/>
<dbReference type="EMBL" id="BMQQ01000023">
    <property type="protein sequence ID" value="GGT50549.1"/>
    <property type="molecule type" value="Genomic_DNA"/>
</dbReference>
<keyword evidence="3" id="KW-1185">Reference proteome</keyword>
<keyword evidence="1" id="KW-1133">Transmembrane helix</keyword>
<evidence type="ECO:0000313" key="2">
    <source>
        <dbReference type="EMBL" id="GGT50549.1"/>
    </source>
</evidence>